<dbReference type="SMART" id="SM01040">
    <property type="entry name" value="Bro-N"/>
    <property type="match status" value="1"/>
</dbReference>
<protein>
    <submittedName>
        <fullName evidence="1">Uncharacterized protein</fullName>
    </submittedName>
</protein>
<dbReference type="InterPro" id="IPR003497">
    <property type="entry name" value="BRO_N_domain"/>
</dbReference>
<gene>
    <name evidence="1" type="ORF">GPY51_09225</name>
</gene>
<proteinExistence type="predicted"/>
<dbReference type="PROSITE" id="PS51750">
    <property type="entry name" value="BRO_N"/>
    <property type="match status" value="1"/>
</dbReference>
<dbReference type="Pfam" id="PF02498">
    <property type="entry name" value="Bro-N"/>
    <property type="match status" value="1"/>
</dbReference>
<evidence type="ECO:0000313" key="2">
    <source>
        <dbReference type="Proteomes" id="UP000479300"/>
    </source>
</evidence>
<dbReference type="Proteomes" id="UP000479300">
    <property type="component" value="Unassembled WGS sequence"/>
</dbReference>
<dbReference type="EMBL" id="WSFA01000017">
    <property type="protein sequence ID" value="NDL38954.1"/>
    <property type="molecule type" value="Genomic_DNA"/>
</dbReference>
<dbReference type="GeneID" id="99863947"/>
<accession>A0A6L9JLK3</accession>
<dbReference type="PANTHER" id="PTHR36180">
    <property type="entry name" value="DNA-BINDING PROTEIN-RELATED-RELATED"/>
    <property type="match status" value="1"/>
</dbReference>
<sequence>MASLSVTPFIFENQQVRTLIKNGNFWFVAQDVCDALKITNSREAIAKLGDDEKDVALSDTLGGEQKVNIINESGMYFLTIRCRDAVKKGTLPHRFRKWVTSEVLPLIRKTGSYIGREKSISLSQLIICPYCQKPANVLSTEKLHRHRIEVLAICDSIWCSEQAFKFDLCFSHYLQEEAGIRVEKVMMLRG</sequence>
<reference evidence="1 2" key="1">
    <citation type="submission" date="2019-12" db="EMBL/GenBank/DDBJ databases">
        <title>Engineering Photorhabdus to improve their lethality against agricultural pests.</title>
        <authorList>
            <person name="Machado R.A.R."/>
        </authorList>
    </citation>
    <scope>NUCLEOTIDE SEQUENCE [LARGE SCALE GENOMIC DNA]</scope>
    <source>
        <strain evidence="1 2">EN01</strain>
    </source>
</reference>
<name>A0A6L9JLK3_PHOLM</name>
<evidence type="ECO:0000313" key="1">
    <source>
        <dbReference type="EMBL" id="NDL38954.1"/>
    </source>
</evidence>
<comment type="caution">
    <text evidence="1">The sequence shown here is derived from an EMBL/GenBank/DDBJ whole genome shotgun (WGS) entry which is preliminary data.</text>
</comment>
<dbReference type="PANTHER" id="PTHR36180:SF2">
    <property type="entry name" value="BRO FAMILY PROTEIN"/>
    <property type="match status" value="1"/>
</dbReference>
<dbReference type="AlphaFoldDB" id="A0A6L9JLK3"/>
<dbReference type="RefSeq" id="WP_011148112.1">
    <property type="nucleotide sequence ID" value="NZ_CAWPHK010000016.1"/>
</dbReference>
<organism evidence="1 2">
    <name type="scientific">Photorhabdus laumondii subsp. laumondii</name>
    <name type="common">Photorhabdus luminescens subsp. laumondii</name>
    <dbReference type="NCBI Taxonomy" id="141679"/>
    <lineage>
        <taxon>Bacteria</taxon>
        <taxon>Pseudomonadati</taxon>
        <taxon>Pseudomonadota</taxon>
        <taxon>Gammaproteobacteria</taxon>
        <taxon>Enterobacterales</taxon>
        <taxon>Morganellaceae</taxon>
        <taxon>Photorhabdus</taxon>
    </lineage>
</organism>